<feature type="transmembrane region" description="Helical" evidence="8">
    <location>
        <begin position="360"/>
        <end position="389"/>
    </location>
</feature>
<keyword evidence="5 8" id="KW-0812">Transmembrane</keyword>
<feature type="domain" description="Citrate transporter-like" evidence="9">
    <location>
        <begin position="17"/>
        <end position="367"/>
    </location>
</feature>
<comment type="caution">
    <text evidence="10">The sequence shown here is derived from an EMBL/GenBank/DDBJ whole genome shotgun (WGS) entry which is preliminary data.</text>
</comment>
<evidence type="ECO:0000256" key="4">
    <source>
        <dbReference type="ARBA" id="ARBA00022475"/>
    </source>
</evidence>
<keyword evidence="3" id="KW-0813">Transport</keyword>
<protein>
    <recommendedName>
        <fullName evidence="9">Citrate transporter-like domain-containing protein</fullName>
    </recommendedName>
</protein>
<evidence type="ECO:0000256" key="7">
    <source>
        <dbReference type="ARBA" id="ARBA00023136"/>
    </source>
</evidence>
<evidence type="ECO:0000256" key="6">
    <source>
        <dbReference type="ARBA" id="ARBA00022989"/>
    </source>
</evidence>
<proteinExistence type="inferred from homology"/>
<evidence type="ECO:0000256" key="5">
    <source>
        <dbReference type="ARBA" id="ARBA00022692"/>
    </source>
</evidence>
<accession>A0ABX9KD42</accession>
<gene>
    <name evidence="10" type="ORF">DYH56_14800</name>
</gene>
<dbReference type="PRINTS" id="PR00758">
    <property type="entry name" value="ARSENICPUMP"/>
</dbReference>
<feature type="transmembrane region" description="Helical" evidence="8">
    <location>
        <begin position="317"/>
        <end position="340"/>
    </location>
</feature>
<feature type="transmembrane region" description="Helical" evidence="8">
    <location>
        <begin position="174"/>
        <end position="197"/>
    </location>
</feature>
<keyword evidence="11" id="KW-1185">Reference proteome</keyword>
<dbReference type="InterPro" id="IPR051475">
    <property type="entry name" value="Diverse_Ion_Transporter"/>
</dbReference>
<dbReference type="RefSeq" id="WP_114643644.1">
    <property type="nucleotide sequence ID" value="NZ_JAACIO010000002.1"/>
</dbReference>
<dbReference type="CDD" id="cd01116">
    <property type="entry name" value="P_permease"/>
    <property type="match status" value="1"/>
</dbReference>
<keyword evidence="4" id="KW-1003">Cell membrane</keyword>
<evidence type="ECO:0000256" key="2">
    <source>
        <dbReference type="ARBA" id="ARBA00009843"/>
    </source>
</evidence>
<evidence type="ECO:0000256" key="3">
    <source>
        <dbReference type="ARBA" id="ARBA00022448"/>
    </source>
</evidence>
<comment type="subcellular location">
    <subcellularLocation>
        <location evidence="1">Cell membrane</location>
        <topology evidence="1">Multi-pass membrane protein</topology>
    </subcellularLocation>
</comment>
<organism evidence="10 11">
    <name type="scientific">Psychrilyobacter piezotolerans</name>
    <dbReference type="NCBI Taxonomy" id="2293438"/>
    <lineage>
        <taxon>Bacteria</taxon>
        <taxon>Fusobacteriati</taxon>
        <taxon>Fusobacteriota</taxon>
        <taxon>Fusobacteriia</taxon>
        <taxon>Fusobacteriales</taxon>
        <taxon>Fusobacteriaceae</taxon>
        <taxon>Psychrilyobacter</taxon>
    </lineage>
</organism>
<evidence type="ECO:0000313" key="10">
    <source>
        <dbReference type="EMBL" id="REI39408.1"/>
    </source>
</evidence>
<comment type="similarity">
    <text evidence="2">Belongs to the CitM (TC 2.A.11) transporter family.</text>
</comment>
<evidence type="ECO:0000256" key="1">
    <source>
        <dbReference type="ARBA" id="ARBA00004651"/>
    </source>
</evidence>
<evidence type="ECO:0000256" key="8">
    <source>
        <dbReference type="SAM" id="Phobius"/>
    </source>
</evidence>
<feature type="transmembrane region" description="Helical" evidence="8">
    <location>
        <begin position="6"/>
        <end position="21"/>
    </location>
</feature>
<dbReference type="PANTHER" id="PTHR43568:SF1">
    <property type="entry name" value="P PROTEIN"/>
    <property type="match status" value="1"/>
</dbReference>
<keyword evidence="7 8" id="KW-0472">Membrane</keyword>
<dbReference type="InterPro" id="IPR000802">
    <property type="entry name" value="Arsenical_pump_ArsB"/>
</dbReference>
<feature type="transmembrane region" description="Helical" evidence="8">
    <location>
        <begin position="401"/>
        <end position="422"/>
    </location>
</feature>
<dbReference type="PANTHER" id="PTHR43568">
    <property type="entry name" value="P PROTEIN"/>
    <property type="match status" value="1"/>
</dbReference>
<feature type="transmembrane region" description="Helical" evidence="8">
    <location>
        <begin position="49"/>
        <end position="73"/>
    </location>
</feature>
<evidence type="ECO:0000259" key="9">
    <source>
        <dbReference type="Pfam" id="PF03600"/>
    </source>
</evidence>
<reference evidence="10 11" key="1">
    <citation type="submission" date="2018-08" db="EMBL/GenBank/DDBJ databases">
        <title>Draft genome sequence of Psychrilyobacter sp. strain SD5 isolated from Black Sea water.</title>
        <authorList>
            <person name="Yadav S."/>
            <person name="Villanueva L."/>
            <person name="Damste J.S.S."/>
        </authorList>
    </citation>
    <scope>NUCLEOTIDE SEQUENCE [LARGE SCALE GENOMIC DNA]</scope>
    <source>
        <strain evidence="10 11">SD5</strain>
    </source>
</reference>
<dbReference type="EMBL" id="QUAJ01000045">
    <property type="protein sequence ID" value="REI39408.1"/>
    <property type="molecule type" value="Genomic_DNA"/>
</dbReference>
<dbReference type="InterPro" id="IPR004680">
    <property type="entry name" value="Cit_transptr-like_dom"/>
</dbReference>
<feature type="transmembrane region" description="Helical" evidence="8">
    <location>
        <begin position="231"/>
        <end position="264"/>
    </location>
</feature>
<keyword evidence="6 8" id="KW-1133">Transmembrane helix</keyword>
<name>A0ABX9KD42_9FUSO</name>
<dbReference type="Proteomes" id="UP000263486">
    <property type="component" value="Unassembled WGS sequence"/>
</dbReference>
<feature type="transmembrane region" description="Helical" evidence="8">
    <location>
        <begin position="94"/>
        <end position="127"/>
    </location>
</feature>
<sequence length="425" mass="46054">MNPNVLIALTVFIITFYFIITEKIPRSSAAIAGGAAVVFFKVIDEHEALYAVSSNIEILILLMGLMIIVNIMAETGIFQWTAIKIAQSAKGDPIKIMIFLGIVSAIASALLDNVTTILLIFPISILIAEQLKIDSLPFLFTEIFSVNIGGAATLIGDPPNLIIGTKSGLGFNDFLLNMGPIVIINMILFLALMVVFFHKKLHVSRMNKAKIMEMDAGRIIQDKVLLKKSILVFILVMAGFVSNVITGIGLAVISISGATLLILLTKKDPEEIYKHIEWSTLFFFAGLFILVDGLAATGLISDVGDFILDVTKGNAKFAVILTVISSTVIAPIIGVVPYTISFTKIIGELIPQMGENTAPLWWALSMGVCFGGNMTLIGAAANIVGANIARKAGKEIGFFHFFKFGIIITFQSLLLSIVYLLVRYF</sequence>
<evidence type="ECO:0000313" key="11">
    <source>
        <dbReference type="Proteomes" id="UP000263486"/>
    </source>
</evidence>
<dbReference type="Pfam" id="PF03600">
    <property type="entry name" value="CitMHS"/>
    <property type="match status" value="1"/>
</dbReference>
<feature type="transmembrane region" description="Helical" evidence="8">
    <location>
        <begin position="276"/>
        <end position="296"/>
    </location>
</feature>